<organism evidence="2 3">
    <name type="scientific">Dissostichus eleginoides</name>
    <name type="common">Patagonian toothfish</name>
    <name type="synonym">Dissostichus amissus</name>
    <dbReference type="NCBI Taxonomy" id="100907"/>
    <lineage>
        <taxon>Eukaryota</taxon>
        <taxon>Metazoa</taxon>
        <taxon>Chordata</taxon>
        <taxon>Craniata</taxon>
        <taxon>Vertebrata</taxon>
        <taxon>Euteleostomi</taxon>
        <taxon>Actinopterygii</taxon>
        <taxon>Neopterygii</taxon>
        <taxon>Teleostei</taxon>
        <taxon>Neoteleostei</taxon>
        <taxon>Acanthomorphata</taxon>
        <taxon>Eupercaria</taxon>
        <taxon>Perciformes</taxon>
        <taxon>Notothenioidei</taxon>
        <taxon>Nototheniidae</taxon>
        <taxon>Dissostichus</taxon>
    </lineage>
</organism>
<keyword evidence="3" id="KW-1185">Reference proteome</keyword>
<reference evidence="2" key="1">
    <citation type="submission" date="2023-04" db="EMBL/GenBank/DDBJ databases">
        <title>Chromosome-level genome of Chaenocephalus aceratus.</title>
        <authorList>
            <person name="Park H."/>
        </authorList>
    </citation>
    <scope>NUCLEOTIDE SEQUENCE</scope>
    <source>
        <strain evidence="2">DE</strain>
        <tissue evidence="2">Muscle</tissue>
    </source>
</reference>
<gene>
    <name evidence="2" type="ORF">KUDE01_009483</name>
</gene>
<name>A0AAD9BUI7_DISEL</name>
<sequence>MYTAERKHRAHNGGHVLSGDEQLMQPGPFSSNINGMEKYTQTEASSTAKLERLGERAMGRKCMKCTAVSSRVP</sequence>
<dbReference type="AlphaFoldDB" id="A0AAD9BUI7"/>
<proteinExistence type="predicted"/>
<feature type="compositionally biased region" description="Basic residues" evidence="1">
    <location>
        <begin position="1"/>
        <end position="12"/>
    </location>
</feature>
<accession>A0AAD9BUI7</accession>
<feature type="region of interest" description="Disordered" evidence="1">
    <location>
        <begin position="1"/>
        <end position="35"/>
    </location>
</feature>
<evidence type="ECO:0000313" key="2">
    <source>
        <dbReference type="EMBL" id="KAK1890652.1"/>
    </source>
</evidence>
<comment type="caution">
    <text evidence="2">The sequence shown here is derived from an EMBL/GenBank/DDBJ whole genome shotgun (WGS) entry which is preliminary data.</text>
</comment>
<evidence type="ECO:0000313" key="3">
    <source>
        <dbReference type="Proteomes" id="UP001228049"/>
    </source>
</evidence>
<dbReference type="EMBL" id="JASDAP010000015">
    <property type="protein sequence ID" value="KAK1890652.1"/>
    <property type="molecule type" value="Genomic_DNA"/>
</dbReference>
<evidence type="ECO:0000256" key="1">
    <source>
        <dbReference type="SAM" id="MobiDB-lite"/>
    </source>
</evidence>
<dbReference type="Proteomes" id="UP001228049">
    <property type="component" value="Unassembled WGS sequence"/>
</dbReference>
<protein>
    <submittedName>
        <fullName evidence="2">Leukocyte cell-derived chemotaxin-2</fullName>
    </submittedName>
</protein>